<evidence type="ECO:0000313" key="2">
    <source>
        <dbReference type="EMBL" id="MFI9099943.1"/>
    </source>
</evidence>
<evidence type="ECO:0000259" key="1">
    <source>
        <dbReference type="Pfam" id="PF07883"/>
    </source>
</evidence>
<protein>
    <submittedName>
        <fullName evidence="2">Cupin domain-containing protein</fullName>
    </submittedName>
</protein>
<dbReference type="SUPFAM" id="SSF51182">
    <property type="entry name" value="RmlC-like cupins"/>
    <property type="match status" value="1"/>
</dbReference>
<comment type="caution">
    <text evidence="2">The sequence shown here is derived from an EMBL/GenBank/DDBJ whole genome shotgun (WGS) entry which is preliminary data.</text>
</comment>
<dbReference type="PANTHER" id="PTHR36114:SF1">
    <property type="entry name" value="16.7 KDA PROTEIN IN WHIE LOCUS"/>
    <property type="match status" value="1"/>
</dbReference>
<dbReference type="EMBL" id="JBITYG010000001">
    <property type="protein sequence ID" value="MFI9099943.1"/>
    <property type="molecule type" value="Genomic_DNA"/>
</dbReference>
<sequence>MTTRIPAAVPAVVNIAAALARFSDHWAQRRIAGINDYDVKVAKIQGEFVWHTHDDTDEFMLVISGRLTVRFREGDVVLDPGEFVVVPRGVEHCTAAAEETSILLLEPAGVVNTGDAGGELTKAVRELEPS</sequence>
<accession>A0ABW8C0I6</accession>
<dbReference type="InterPro" id="IPR011051">
    <property type="entry name" value="RmlC_Cupin_sf"/>
</dbReference>
<name>A0ABW8C0I6_9ACTN</name>
<dbReference type="Gene3D" id="2.60.120.10">
    <property type="entry name" value="Jelly Rolls"/>
    <property type="match status" value="1"/>
</dbReference>
<evidence type="ECO:0000313" key="3">
    <source>
        <dbReference type="Proteomes" id="UP001614394"/>
    </source>
</evidence>
<reference evidence="2 3" key="1">
    <citation type="submission" date="2024-10" db="EMBL/GenBank/DDBJ databases">
        <title>The Natural Products Discovery Center: Release of the First 8490 Sequenced Strains for Exploring Actinobacteria Biosynthetic Diversity.</title>
        <authorList>
            <person name="Kalkreuter E."/>
            <person name="Kautsar S.A."/>
            <person name="Yang D."/>
            <person name="Bader C.D."/>
            <person name="Teijaro C.N."/>
            <person name="Fluegel L."/>
            <person name="Davis C.M."/>
            <person name="Simpson J.R."/>
            <person name="Lauterbach L."/>
            <person name="Steele A.D."/>
            <person name="Gui C."/>
            <person name="Meng S."/>
            <person name="Li G."/>
            <person name="Viehrig K."/>
            <person name="Ye F."/>
            <person name="Su P."/>
            <person name="Kiefer A.F."/>
            <person name="Nichols A."/>
            <person name="Cepeda A.J."/>
            <person name="Yan W."/>
            <person name="Fan B."/>
            <person name="Jiang Y."/>
            <person name="Adhikari A."/>
            <person name="Zheng C.-J."/>
            <person name="Schuster L."/>
            <person name="Cowan T.M."/>
            <person name="Smanski M.J."/>
            <person name="Chevrette M.G."/>
            <person name="De Carvalho L.P.S."/>
            <person name="Shen B."/>
        </authorList>
    </citation>
    <scope>NUCLEOTIDE SEQUENCE [LARGE SCALE GENOMIC DNA]</scope>
    <source>
        <strain evidence="2 3">NPDC053399</strain>
    </source>
</reference>
<gene>
    <name evidence="2" type="ORF">ACIGXA_05425</name>
</gene>
<dbReference type="Proteomes" id="UP001614394">
    <property type="component" value="Unassembled WGS sequence"/>
</dbReference>
<dbReference type="PANTHER" id="PTHR36114">
    <property type="entry name" value="16.7 KDA PROTEIN IN WHIE LOCUS"/>
    <property type="match status" value="1"/>
</dbReference>
<keyword evidence="3" id="KW-1185">Reference proteome</keyword>
<feature type="domain" description="Cupin type-2" evidence="1">
    <location>
        <begin position="46"/>
        <end position="102"/>
    </location>
</feature>
<dbReference type="RefSeq" id="WP_399644587.1">
    <property type="nucleotide sequence ID" value="NZ_JBITYG010000001.1"/>
</dbReference>
<dbReference type="CDD" id="cd02226">
    <property type="entry name" value="cupin_YdbB-like"/>
    <property type="match status" value="1"/>
</dbReference>
<dbReference type="InterPro" id="IPR014710">
    <property type="entry name" value="RmlC-like_jellyroll"/>
</dbReference>
<dbReference type="InterPro" id="IPR052044">
    <property type="entry name" value="PKS_Associated_Protein"/>
</dbReference>
<dbReference type="InterPro" id="IPR013096">
    <property type="entry name" value="Cupin_2"/>
</dbReference>
<organism evidence="2 3">
    <name type="scientific">Streptomyces fildesensis</name>
    <dbReference type="NCBI Taxonomy" id="375757"/>
    <lineage>
        <taxon>Bacteria</taxon>
        <taxon>Bacillati</taxon>
        <taxon>Actinomycetota</taxon>
        <taxon>Actinomycetes</taxon>
        <taxon>Kitasatosporales</taxon>
        <taxon>Streptomycetaceae</taxon>
        <taxon>Streptomyces</taxon>
    </lineage>
</organism>
<proteinExistence type="predicted"/>
<dbReference type="Pfam" id="PF07883">
    <property type="entry name" value="Cupin_2"/>
    <property type="match status" value="1"/>
</dbReference>